<feature type="coiled-coil region" evidence="1">
    <location>
        <begin position="41"/>
        <end position="85"/>
    </location>
</feature>
<evidence type="ECO:0000256" key="1">
    <source>
        <dbReference type="SAM" id="Coils"/>
    </source>
</evidence>
<protein>
    <submittedName>
        <fullName evidence="2">Uncharacterized protein</fullName>
    </submittedName>
</protein>
<organism evidence="2 3">
    <name type="scientific">Robinsoniella peoriensis</name>
    <dbReference type="NCBI Taxonomy" id="180332"/>
    <lineage>
        <taxon>Bacteria</taxon>
        <taxon>Bacillati</taxon>
        <taxon>Bacillota</taxon>
        <taxon>Clostridia</taxon>
        <taxon>Lachnospirales</taxon>
        <taxon>Lachnospiraceae</taxon>
        <taxon>Robinsoniella</taxon>
    </lineage>
</organism>
<dbReference type="RefSeq" id="WP_138002817.1">
    <property type="nucleotide sequence ID" value="NZ_QGQD01000060.1"/>
</dbReference>
<dbReference type="AlphaFoldDB" id="A0A4V6YR32"/>
<accession>A0A4V6YR32</accession>
<keyword evidence="3" id="KW-1185">Reference proteome</keyword>
<dbReference type="Proteomes" id="UP000306509">
    <property type="component" value="Unassembled WGS sequence"/>
</dbReference>
<evidence type="ECO:0000313" key="3">
    <source>
        <dbReference type="Proteomes" id="UP000306509"/>
    </source>
</evidence>
<proteinExistence type="predicted"/>
<dbReference type="EMBL" id="QGQD01000060">
    <property type="protein sequence ID" value="TLC99987.1"/>
    <property type="molecule type" value="Genomic_DNA"/>
</dbReference>
<keyword evidence="1" id="KW-0175">Coiled coil</keyword>
<evidence type="ECO:0000313" key="2">
    <source>
        <dbReference type="EMBL" id="TLC99987.1"/>
    </source>
</evidence>
<gene>
    <name evidence="2" type="ORF">DSM106044_03078</name>
</gene>
<reference evidence="2 3" key="1">
    <citation type="journal article" date="2019" name="Anaerobe">
        <title>Detection of Robinsoniella peoriensis in multiple bone samples of a trauma patient.</title>
        <authorList>
            <person name="Schrottner P."/>
            <person name="Hartwich K."/>
            <person name="Bunk B."/>
            <person name="Schober I."/>
            <person name="Helbig S."/>
            <person name="Rudolph W.W."/>
            <person name="Gunzer F."/>
        </authorList>
    </citation>
    <scope>NUCLEOTIDE SEQUENCE [LARGE SCALE GENOMIC DNA]</scope>
    <source>
        <strain evidence="2 3">DSM 106044</strain>
    </source>
</reference>
<comment type="caution">
    <text evidence="2">The sequence shown here is derived from an EMBL/GenBank/DDBJ whole genome shotgun (WGS) entry which is preliminary data.</text>
</comment>
<sequence>MKWLRTLIEKAVDTDGKLDMDALIKSVNLEFPKHAIPKYEYNLKLKELKTANATIKELKEKSWGSKDLQQKIKMYEEAILTLQKENEDTKKWFFLVEDLKNAGCRNPEYLIFKHGGIDRFTFDRT</sequence>
<name>A0A4V6YR32_9FIRM</name>